<keyword evidence="1 3" id="KW-0560">Oxidoreductase</keyword>
<evidence type="ECO:0000259" key="4">
    <source>
        <dbReference type="Pfam" id="PF00389"/>
    </source>
</evidence>
<accession>A0A7J9SGB4</accession>
<keyword evidence="2" id="KW-0520">NAD</keyword>
<dbReference type="AlphaFoldDB" id="A0A7J9SGB4"/>
<dbReference type="PROSITE" id="PS00671">
    <property type="entry name" value="D_2_HYDROXYACID_DH_3"/>
    <property type="match status" value="1"/>
</dbReference>
<evidence type="ECO:0000256" key="2">
    <source>
        <dbReference type="ARBA" id="ARBA00023027"/>
    </source>
</evidence>
<dbReference type="EMBL" id="JACKXD010000001">
    <property type="protein sequence ID" value="MBB6645552.1"/>
    <property type="molecule type" value="Genomic_DNA"/>
</dbReference>
<dbReference type="InterPro" id="IPR006139">
    <property type="entry name" value="D-isomer_2_OHA_DH_cat_dom"/>
</dbReference>
<feature type="domain" description="D-isomer specific 2-hydroxyacid dehydrogenase NAD-binding" evidence="5">
    <location>
        <begin position="111"/>
        <end position="285"/>
    </location>
</feature>
<dbReference type="FunFam" id="3.40.50.720:FF:000363">
    <property type="entry name" value="D-isomer specific 2-hydroxyacid dehydrogenase"/>
    <property type="match status" value="1"/>
</dbReference>
<protein>
    <submittedName>
        <fullName evidence="6">D-2-hydroxyacid dehydrogenase</fullName>
    </submittedName>
</protein>
<dbReference type="Pfam" id="PF00389">
    <property type="entry name" value="2-Hacid_dh"/>
    <property type="match status" value="1"/>
</dbReference>
<proteinExistence type="inferred from homology"/>
<dbReference type="InterPro" id="IPR029753">
    <property type="entry name" value="D-isomer_DH_CS"/>
</dbReference>
<dbReference type="RefSeq" id="WP_185191900.1">
    <property type="nucleotide sequence ID" value="NZ_JACKXD010000001.1"/>
</dbReference>
<gene>
    <name evidence="6" type="ORF">H5V44_04455</name>
</gene>
<comment type="similarity">
    <text evidence="3">Belongs to the D-isomer specific 2-hydroxyacid dehydrogenase family.</text>
</comment>
<reference evidence="6 7" key="1">
    <citation type="submission" date="2020-08" db="EMBL/GenBank/DDBJ databases">
        <authorList>
            <person name="Seo M.-J."/>
        </authorList>
    </citation>
    <scope>NUCLEOTIDE SEQUENCE [LARGE SCALE GENOMIC DNA]</scope>
    <source>
        <strain evidence="6 7">MBLA0160</strain>
    </source>
</reference>
<dbReference type="Pfam" id="PF02826">
    <property type="entry name" value="2-Hacid_dh_C"/>
    <property type="match status" value="1"/>
</dbReference>
<keyword evidence="7" id="KW-1185">Reference proteome</keyword>
<organism evidence="6 7">
    <name type="scientific">Halobellus ruber</name>
    <dbReference type="NCBI Taxonomy" id="2761102"/>
    <lineage>
        <taxon>Archaea</taxon>
        <taxon>Methanobacteriati</taxon>
        <taxon>Methanobacteriota</taxon>
        <taxon>Stenosarchaea group</taxon>
        <taxon>Halobacteria</taxon>
        <taxon>Halobacteriales</taxon>
        <taxon>Haloferacaceae</taxon>
        <taxon>Halobellus</taxon>
    </lineage>
</organism>
<dbReference type="Gene3D" id="3.40.50.720">
    <property type="entry name" value="NAD(P)-binding Rossmann-like Domain"/>
    <property type="match status" value="2"/>
</dbReference>
<dbReference type="PANTHER" id="PTHR43333">
    <property type="entry name" value="2-HACID_DH_C DOMAIN-CONTAINING PROTEIN"/>
    <property type="match status" value="1"/>
</dbReference>
<evidence type="ECO:0000256" key="3">
    <source>
        <dbReference type="RuleBase" id="RU003719"/>
    </source>
</evidence>
<dbReference type="GO" id="GO:0051287">
    <property type="term" value="F:NAD binding"/>
    <property type="evidence" value="ECO:0007669"/>
    <property type="project" value="InterPro"/>
</dbReference>
<dbReference type="SUPFAM" id="SSF52283">
    <property type="entry name" value="Formate/glycerate dehydrogenase catalytic domain-like"/>
    <property type="match status" value="1"/>
</dbReference>
<dbReference type="PANTHER" id="PTHR43333:SF1">
    <property type="entry name" value="D-ISOMER SPECIFIC 2-HYDROXYACID DEHYDROGENASE NAD-BINDING DOMAIN-CONTAINING PROTEIN"/>
    <property type="match status" value="1"/>
</dbReference>
<evidence type="ECO:0000256" key="1">
    <source>
        <dbReference type="ARBA" id="ARBA00023002"/>
    </source>
</evidence>
<dbReference type="InterPro" id="IPR036291">
    <property type="entry name" value="NAD(P)-bd_dom_sf"/>
</dbReference>
<dbReference type="SUPFAM" id="SSF51735">
    <property type="entry name" value="NAD(P)-binding Rossmann-fold domains"/>
    <property type="match status" value="1"/>
</dbReference>
<evidence type="ECO:0000259" key="5">
    <source>
        <dbReference type="Pfam" id="PF02826"/>
    </source>
</evidence>
<evidence type="ECO:0000313" key="6">
    <source>
        <dbReference type="EMBL" id="MBB6645552.1"/>
    </source>
</evidence>
<name>A0A7J9SGB4_9EURY</name>
<dbReference type="CDD" id="cd05300">
    <property type="entry name" value="2-Hacid_dh_1"/>
    <property type="match status" value="1"/>
</dbReference>
<evidence type="ECO:0000313" key="7">
    <source>
        <dbReference type="Proteomes" id="UP000546257"/>
    </source>
</evidence>
<dbReference type="InterPro" id="IPR006140">
    <property type="entry name" value="D-isomer_DH_NAD-bd"/>
</dbReference>
<sequence>MAHIDIAVLRRGTHGLPASEYVSELRERLPDRRIELAETPSEERDLTADARVISAVDIDRDLLEHADRLELFAGAAAGHDHLPIDIFTDRGVVVTNAAGVHAPTVAEQVLGYVIHHARDFGTGRRRQRRRQWQHYRPGEVNGSTVTIVGLGAIGRAIADRVSAFGVETIGVRYTPAKGGPTDEVIGFDEEQFHRALADTDYLIVASPLTDTTRGLIDADAFRTLPSDAYLVNVGRGAIVDTDALVDALRSNHIGGAGLDVTDPEPLPESHPLWKLENVTITPHNAGYTPQYWARLADIVADNVERLDRGDDLDRWRNVVASP</sequence>
<feature type="domain" description="D-isomer specific 2-hydroxyacid dehydrogenase catalytic" evidence="4">
    <location>
        <begin position="47"/>
        <end position="311"/>
    </location>
</feature>
<dbReference type="Proteomes" id="UP000546257">
    <property type="component" value="Unassembled WGS sequence"/>
</dbReference>
<dbReference type="GO" id="GO:0016616">
    <property type="term" value="F:oxidoreductase activity, acting on the CH-OH group of donors, NAD or NADP as acceptor"/>
    <property type="evidence" value="ECO:0007669"/>
    <property type="project" value="InterPro"/>
</dbReference>
<comment type="caution">
    <text evidence="6">The sequence shown here is derived from an EMBL/GenBank/DDBJ whole genome shotgun (WGS) entry which is preliminary data.</text>
</comment>